<keyword evidence="4" id="KW-1185">Reference proteome</keyword>
<dbReference type="EMBL" id="JACHVC010000013">
    <property type="protein sequence ID" value="MBC2608055.1"/>
    <property type="molecule type" value="Genomic_DNA"/>
</dbReference>
<name>A0A7X1BBU2_9BACT</name>
<feature type="compositionally biased region" description="Polar residues" evidence="1">
    <location>
        <begin position="40"/>
        <end position="53"/>
    </location>
</feature>
<evidence type="ECO:0000256" key="1">
    <source>
        <dbReference type="SAM" id="MobiDB-lite"/>
    </source>
</evidence>
<evidence type="ECO:0000313" key="4">
    <source>
        <dbReference type="Proteomes" id="UP000526501"/>
    </source>
</evidence>
<gene>
    <name evidence="3" type="ORF">H5P27_18520</name>
</gene>
<keyword evidence="2" id="KW-0472">Membrane</keyword>
<dbReference type="AlphaFoldDB" id="A0A7X1BBU2"/>
<protein>
    <submittedName>
        <fullName evidence="3">Uncharacterized protein</fullName>
    </submittedName>
</protein>
<dbReference type="RefSeq" id="WP_185661910.1">
    <property type="nucleotide sequence ID" value="NZ_CAWPOO010000013.1"/>
</dbReference>
<reference evidence="3 4" key="1">
    <citation type="submission" date="2020-07" db="EMBL/GenBank/DDBJ databases">
        <authorList>
            <person name="Feng X."/>
        </authorList>
    </citation>
    <scope>NUCLEOTIDE SEQUENCE [LARGE SCALE GENOMIC DNA]</scope>
    <source>
        <strain evidence="3 4">JCM23202</strain>
    </source>
</reference>
<comment type="caution">
    <text evidence="3">The sequence shown here is derived from an EMBL/GenBank/DDBJ whole genome shotgun (WGS) entry which is preliminary data.</text>
</comment>
<feature type="region of interest" description="Disordered" evidence="1">
    <location>
        <begin position="30"/>
        <end position="53"/>
    </location>
</feature>
<keyword evidence="2" id="KW-0812">Transmembrane</keyword>
<organism evidence="3 4">
    <name type="scientific">Pelagicoccus albus</name>
    <dbReference type="NCBI Taxonomy" id="415222"/>
    <lineage>
        <taxon>Bacteria</taxon>
        <taxon>Pseudomonadati</taxon>
        <taxon>Verrucomicrobiota</taxon>
        <taxon>Opitutia</taxon>
        <taxon>Puniceicoccales</taxon>
        <taxon>Pelagicoccaceae</taxon>
        <taxon>Pelagicoccus</taxon>
    </lineage>
</organism>
<dbReference type="Proteomes" id="UP000526501">
    <property type="component" value="Unassembled WGS sequence"/>
</dbReference>
<proteinExistence type="predicted"/>
<accession>A0A7X1BBU2</accession>
<evidence type="ECO:0000256" key="2">
    <source>
        <dbReference type="SAM" id="Phobius"/>
    </source>
</evidence>
<keyword evidence="2" id="KW-1133">Transmembrane helix</keyword>
<evidence type="ECO:0000313" key="3">
    <source>
        <dbReference type="EMBL" id="MBC2608055.1"/>
    </source>
</evidence>
<sequence length="53" mass="5882">MNTILTILMYFAIASVILFVVGLAIQSMQSSKKPSKSEQTNLKEGQSYINQSE</sequence>
<feature type="transmembrane region" description="Helical" evidence="2">
    <location>
        <begin position="6"/>
        <end position="25"/>
    </location>
</feature>